<dbReference type="InterPro" id="IPR015021">
    <property type="entry name" value="C11orf54_DUF1907"/>
</dbReference>
<keyword evidence="3" id="KW-0479">Metal-binding</keyword>
<dbReference type="GO" id="GO:0016788">
    <property type="term" value="F:hydrolase activity, acting on ester bonds"/>
    <property type="evidence" value="ECO:0007669"/>
    <property type="project" value="TreeGrafter"/>
</dbReference>
<evidence type="ECO:0000259" key="7">
    <source>
        <dbReference type="SMART" id="SM01168"/>
    </source>
</evidence>
<proteinExistence type="predicted"/>
<evidence type="ECO:0000313" key="9">
    <source>
        <dbReference type="Proteomes" id="UP000053732"/>
    </source>
</evidence>
<evidence type="ECO:0000256" key="2">
    <source>
        <dbReference type="ARBA" id="ARBA00011245"/>
    </source>
</evidence>
<keyword evidence="9" id="KW-1185">Reference proteome</keyword>
<evidence type="ECO:0000256" key="3">
    <source>
        <dbReference type="ARBA" id="ARBA00022723"/>
    </source>
</evidence>
<dbReference type="CDD" id="cd17298">
    <property type="entry name" value="DUF1907"/>
    <property type="match status" value="1"/>
</dbReference>
<evidence type="ECO:0000256" key="4">
    <source>
        <dbReference type="ARBA" id="ARBA00022801"/>
    </source>
</evidence>
<comment type="subunit">
    <text evidence="2">Monomer.</text>
</comment>
<name>A0A0G4NWG9_PENC3</name>
<evidence type="ECO:0000313" key="8">
    <source>
        <dbReference type="EMBL" id="CRL18467.1"/>
    </source>
</evidence>
<reference evidence="8 9" key="1">
    <citation type="journal article" date="2014" name="Nat. Commun.">
        <title>Multiple recent horizontal transfers of a large genomic region in cheese making fungi.</title>
        <authorList>
            <person name="Cheeseman K."/>
            <person name="Ropars J."/>
            <person name="Renault P."/>
            <person name="Dupont J."/>
            <person name="Gouzy J."/>
            <person name="Branca A."/>
            <person name="Abraham A.L."/>
            <person name="Ceppi M."/>
            <person name="Conseiller E."/>
            <person name="Debuchy R."/>
            <person name="Malagnac F."/>
            <person name="Goarin A."/>
            <person name="Silar P."/>
            <person name="Lacoste S."/>
            <person name="Sallet E."/>
            <person name="Bensimon A."/>
            <person name="Giraud T."/>
            <person name="Brygoo Y."/>
        </authorList>
    </citation>
    <scope>NUCLEOTIDE SEQUENCE [LARGE SCALE GENOMIC DNA]</scope>
    <source>
        <strain evidence="9">FM 013</strain>
    </source>
</reference>
<organism evidence="8 9">
    <name type="scientific">Penicillium camemberti (strain FM 013)</name>
    <dbReference type="NCBI Taxonomy" id="1429867"/>
    <lineage>
        <taxon>Eukaryota</taxon>
        <taxon>Fungi</taxon>
        <taxon>Dikarya</taxon>
        <taxon>Ascomycota</taxon>
        <taxon>Pezizomycotina</taxon>
        <taxon>Eurotiomycetes</taxon>
        <taxon>Eurotiomycetidae</taxon>
        <taxon>Eurotiales</taxon>
        <taxon>Aspergillaceae</taxon>
        <taxon>Penicillium</taxon>
    </lineage>
</organism>
<keyword evidence="6" id="KW-0539">Nucleus</keyword>
<dbReference type="AlphaFoldDB" id="A0A0G4NWG9"/>
<dbReference type="PANTHER" id="PTHR13204">
    <property type="entry name" value="PTD012 PROTEIN"/>
    <property type="match status" value="1"/>
</dbReference>
<dbReference type="PANTHER" id="PTHR13204:SF1">
    <property type="entry name" value="ESTER HYDROLASE C11ORF54"/>
    <property type="match status" value="1"/>
</dbReference>
<dbReference type="EMBL" id="HG793135">
    <property type="protein sequence ID" value="CRL18467.1"/>
    <property type="molecule type" value="Genomic_DNA"/>
</dbReference>
<dbReference type="GO" id="GO:0008270">
    <property type="term" value="F:zinc ion binding"/>
    <property type="evidence" value="ECO:0007669"/>
    <property type="project" value="TreeGrafter"/>
</dbReference>
<gene>
    <name evidence="8" type="ORF">PCAMFM013_S002g000337</name>
</gene>
<comment type="subcellular location">
    <subcellularLocation>
        <location evidence="1">Nucleus</location>
    </subcellularLocation>
</comment>
<evidence type="ECO:0000256" key="6">
    <source>
        <dbReference type="ARBA" id="ARBA00023242"/>
    </source>
</evidence>
<dbReference type="GO" id="GO:0005634">
    <property type="term" value="C:nucleus"/>
    <property type="evidence" value="ECO:0007669"/>
    <property type="project" value="UniProtKB-SubCell"/>
</dbReference>
<feature type="domain" description="DUF1907" evidence="7">
    <location>
        <begin position="19"/>
        <end position="321"/>
    </location>
</feature>
<dbReference type="SMART" id="SM01168">
    <property type="entry name" value="DUF1907"/>
    <property type="match status" value="1"/>
</dbReference>
<sequence>MAVTKHLRDPPPLEELAAVIEKALLSNFKTASATVAECPDLKQPPFHLAASGLSGSPRIADIGGQQHLFPRPILNAKYSLLSLAQDMEMSPMAGFLLGAGAAPFQDIGQNAELAPNLSWRSSEKAPSFDEPSLLTFDNGTRVIKVQGDRDQTPVCDRTSSTNCALMVNLFGSDGDTGPVLKINAKARKGEENFTDCIRYGLQKVYGDSKPISLGGVFLLKSGKARFHIMPDFPPEDQLPYRDRKQLETEWLSYHIFQAPIVCLTVMHSSDPEGLGLRMEHTHCFGVNGNPKGGHYHYDIQDGDEEVEYEAYFNVASVVYRVDRPGI</sequence>
<keyword evidence="4" id="KW-0378">Hydrolase</keyword>
<dbReference type="Pfam" id="PF08925">
    <property type="entry name" value="DUF1907"/>
    <property type="match status" value="1"/>
</dbReference>
<dbReference type="SUPFAM" id="SSF117856">
    <property type="entry name" value="AF0104/ALDC/Ptd012-like"/>
    <property type="match status" value="1"/>
</dbReference>
<dbReference type="Proteomes" id="UP000053732">
    <property type="component" value="Unassembled WGS sequence"/>
</dbReference>
<keyword evidence="5" id="KW-0862">Zinc</keyword>
<evidence type="ECO:0000256" key="1">
    <source>
        <dbReference type="ARBA" id="ARBA00004123"/>
    </source>
</evidence>
<evidence type="ECO:0000256" key="5">
    <source>
        <dbReference type="ARBA" id="ARBA00022833"/>
    </source>
</evidence>
<accession>A0A0G4NWG9</accession>
<protein>
    <recommendedName>
        <fullName evidence="7">DUF1907 domain-containing protein</fullName>
    </recommendedName>
</protein>